<dbReference type="RefSeq" id="XP_066922204.1">
    <property type="nucleotide sequence ID" value="XM_067066103.1"/>
</dbReference>
<proteinExistence type="inferred from homology"/>
<dbReference type="Proteomes" id="UP000594262">
    <property type="component" value="Unplaced"/>
</dbReference>
<evidence type="ECO:0000313" key="5">
    <source>
        <dbReference type="Proteomes" id="UP000594262"/>
    </source>
</evidence>
<sequence>MELVKERLNQMKDDYETSNDKIIKFESELQESRRNLESAVNEKESLLRRIEVVESQIINANKNRERIVDDLRYLERNTDINEGKRKFLENKELEGDINICRLEERLSEVRDKFFENSIKCEEGERRLAVLRSDFDKLRSRRLEMQEHAVYLQRDLDEKTLKSREMEDHLANNGAKEYDDEANLRIVEDLHREELDREERARLRVQKLQRVIEMVEDQIEEVRRRKKKLQVEYKNSLDIIVN</sequence>
<evidence type="ECO:0000256" key="2">
    <source>
        <dbReference type="ARBA" id="ARBA00023054"/>
    </source>
</evidence>
<dbReference type="InterPro" id="IPR000533">
    <property type="entry name" value="Tropomyosin"/>
</dbReference>
<dbReference type="Pfam" id="PF00261">
    <property type="entry name" value="Tropomyosin"/>
    <property type="match status" value="1"/>
</dbReference>
<accession>A0A7M5VF68</accession>
<dbReference type="OrthoDB" id="10583133at2759"/>
<keyword evidence="2 3" id="KW-0175">Coiled coil</keyword>
<evidence type="ECO:0000256" key="3">
    <source>
        <dbReference type="SAM" id="Coils"/>
    </source>
</evidence>
<dbReference type="PANTHER" id="PTHR19269">
    <property type="entry name" value="TROPOMYOSIN"/>
    <property type="match status" value="1"/>
</dbReference>
<dbReference type="Gene3D" id="1.20.5.170">
    <property type="match status" value="1"/>
</dbReference>
<evidence type="ECO:0000313" key="4">
    <source>
        <dbReference type="EnsemblMetazoa" id="CLYHEMP010265.1"/>
    </source>
</evidence>
<feature type="coiled-coil region" evidence="3">
    <location>
        <begin position="197"/>
        <end position="238"/>
    </location>
</feature>
<dbReference type="AlphaFoldDB" id="A0A7M5VF68"/>
<dbReference type="EnsemblMetazoa" id="CLYHEMT010265.1">
    <property type="protein sequence ID" value="CLYHEMP010265.1"/>
    <property type="gene ID" value="CLYHEMG010265"/>
</dbReference>
<dbReference type="SUPFAM" id="SSF57997">
    <property type="entry name" value="Tropomyosin"/>
    <property type="match status" value="1"/>
</dbReference>
<reference evidence="4" key="1">
    <citation type="submission" date="2021-01" db="UniProtKB">
        <authorList>
            <consortium name="EnsemblMetazoa"/>
        </authorList>
    </citation>
    <scope>IDENTIFICATION</scope>
</reference>
<name>A0A7M5VF68_9CNID</name>
<organism evidence="4 5">
    <name type="scientific">Clytia hemisphaerica</name>
    <dbReference type="NCBI Taxonomy" id="252671"/>
    <lineage>
        <taxon>Eukaryota</taxon>
        <taxon>Metazoa</taxon>
        <taxon>Cnidaria</taxon>
        <taxon>Hydrozoa</taxon>
        <taxon>Hydroidolina</taxon>
        <taxon>Leptothecata</taxon>
        <taxon>Obeliida</taxon>
        <taxon>Clytiidae</taxon>
        <taxon>Clytia</taxon>
    </lineage>
</organism>
<protein>
    <submittedName>
        <fullName evidence="4">Uncharacterized protein</fullName>
    </submittedName>
</protein>
<comment type="similarity">
    <text evidence="1">Belongs to the tropomyosin family.</text>
</comment>
<evidence type="ECO:0000256" key="1">
    <source>
        <dbReference type="ARBA" id="ARBA00009036"/>
    </source>
</evidence>
<keyword evidence="5" id="KW-1185">Reference proteome</keyword>
<dbReference type="GeneID" id="136809569"/>
<feature type="coiled-coil region" evidence="3">
    <location>
        <begin position="1"/>
        <end position="63"/>
    </location>
</feature>